<dbReference type="InterPro" id="IPR026565">
    <property type="entry name" value="PPDK_reg"/>
</dbReference>
<gene>
    <name evidence="2" type="ORF">FCV25_18665</name>
</gene>
<reference evidence="2 3" key="1">
    <citation type="submission" date="2019-04" db="EMBL/GenBank/DDBJ databases">
        <title>Genome sequencing of Clostridium botulinum Groups I-IV and Clostridium butyricum.</title>
        <authorList>
            <person name="Brunt J."/>
            <person name="Van Vliet A.H.M."/>
            <person name="Stringer S.C."/>
            <person name="Carter A.T."/>
            <person name="Peck M.W."/>
        </authorList>
    </citation>
    <scope>NUCLEOTIDE SEQUENCE [LARGE SCALE GENOMIC DNA]</scope>
    <source>
        <strain evidence="2 3">IFR 18/054</strain>
    </source>
</reference>
<comment type="caution">
    <text evidence="2">The sequence shown here is derived from an EMBL/GenBank/DDBJ whole genome shotgun (WGS) entry which is preliminary data.</text>
</comment>
<name>A0A0M0AEY5_CLOBO</name>
<dbReference type="GO" id="GO:0043531">
    <property type="term" value="F:ADP binding"/>
    <property type="evidence" value="ECO:0007669"/>
    <property type="project" value="UniProtKB-UniRule"/>
</dbReference>
<dbReference type="EMBL" id="SWND01000021">
    <property type="protein sequence ID" value="NFF03702.1"/>
    <property type="molecule type" value="Genomic_DNA"/>
</dbReference>
<dbReference type="Pfam" id="PF03618">
    <property type="entry name" value="Kinase-PPPase"/>
    <property type="match status" value="1"/>
</dbReference>
<feature type="binding site" evidence="1">
    <location>
        <begin position="147"/>
        <end position="154"/>
    </location>
    <ligand>
        <name>ADP</name>
        <dbReference type="ChEBI" id="CHEBI:456216"/>
    </ligand>
</feature>
<comment type="catalytic activity">
    <reaction evidence="1">
        <text>N(tele)-phospho-L-histidyl/O-phospho-L-threonyl-[pyruvate, phosphate dikinase] + phosphate + H(+) = N(tele)-phospho-L-histidyl/L-threonyl-[pyruvate, phosphate dikinase] + diphosphate</text>
        <dbReference type="Rhea" id="RHEA:43696"/>
        <dbReference type="Rhea" id="RHEA-COMP:10650"/>
        <dbReference type="Rhea" id="RHEA-COMP:10651"/>
        <dbReference type="ChEBI" id="CHEBI:15378"/>
        <dbReference type="ChEBI" id="CHEBI:30013"/>
        <dbReference type="ChEBI" id="CHEBI:33019"/>
        <dbReference type="ChEBI" id="CHEBI:43474"/>
        <dbReference type="ChEBI" id="CHEBI:61977"/>
        <dbReference type="ChEBI" id="CHEBI:83586"/>
        <dbReference type="EC" id="2.7.4.27"/>
    </reaction>
</comment>
<protein>
    <recommendedName>
        <fullName evidence="1">Putative pyruvate, phosphate dikinase regulatory protein</fullName>
        <shortName evidence="1">PPDK regulatory protein</shortName>
        <ecNumber evidence="1">2.7.11.32</ecNumber>
        <ecNumber evidence="1">2.7.4.27</ecNumber>
    </recommendedName>
</protein>
<sequence length="272" mass="31185">MLTIFAISDSIAETAHQVTLAVAAQFKEKIKIRRVPYIKTIDDVDCIFPEIAKIERKIIISTIITVDVREYLTKKCYDENIYIMNVLGPLIDSISSMLNTNPEYKPGAMRQIDEIYYKRIEAMEFAMQYDDSKDYGGLKNADVVLIGLSRTSKTPLSMYLANKGIKAINIPLMPEIGVPDEIYTIDKKKIFGLKIDAFQLIEIRKKRLDKFHRISSSIEYAGDERILEELEYSDRIMKRLGCKTIDITQRAIEDTALIILESIGYNKNTNSY</sequence>
<keyword evidence="1" id="KW-0808">Transferase</keyword>
<dbReference type="EC" id="2.7.4.27" evidence="1"/>
<dbReference type="EC" id="2.7.11.32" evidence="1"/>
<dbReference type="Proteomes" id="UP000472521">
    <property type="component" value="Unassembled WGS sequence"/>
</dbReference>
<keyword evidence="1 2" id="KW-0418">Kinase</keyword>
<dbReference type="AlphaFoldDB" id="A0A0M0AEY5"/>
<comment type="similarity">
    <text evidence="1">Belongs to the pyruvate, phosphate/water dikinase regulatory protein family. PDRP subfamily.</text>
</comment>
<proteinExistence type="inferred from homology"/>
<evidence type="ECO:0000256" key="1">
    <source>
        <dbReference type="HAMAP-Rule" id="MF_00921"/>
    </source>
</evidence>
<keyword evidence="1" id="KW-0547">Nucleotide-binding</keyword>
<evidence type="ECO:0000313" key="2">
    <source>
        <dbReference type="EMBL" id="NFF03702.1"/>
    </source>
</evidence>
<dbReference type="GO" id="GO:0016776">
    <property type="term" value="F:phosphotransferase activity, phosphate group as acceptor"/>
    <property type="evidence" value="ECO:0007669"/>
    <property type="project" value="UniProtKB-UniRule"/>
</dbReference>
<dbReference type="PANTHER" id="PTHR31756:SF3">
    <property type="entry name" value="PYRUVATE, PHOSPHATE DIKINASE REGULATORY PROTEIN 1, CHLOROPLASTIC"/>
    <property type="match status" value="1"/>
</dbReference>
<comment type="catalytic activity">
    <reaction evidence="1">
        <text>N(tele)-phospho-L-histidyl/L-threonyl-[pyruvate, phosphate dikinase] + ADP = N(tele)-phospho-L-histidyl/O-phospho-L-threonyl-[pyruvate, phosphate dikinase] + AMP + H(+)</text>
        <dbReference type="Rhea" id="RHEA:43692"/>
        <dbReference type="Rhea" id="RHEA-COMP:10650"/>
        <dbReference type="Rhea" id="RHEA-COMP:10651"/>
        <dbReference type="ChEBI" id="CHEBI:15378"/>
        <dbReference type="ChEBI" id="CHEBI:30013"/>
        <dbReference type="ChEBI" id="CHEBI:61977"/>
        <dbReference type="ChEBI" id="CHEBI:83586"/>
        <dbReference type="ChEBI" id="CHEBI:456215"/>
        <dbReference type="ChEBI" id="CHEBI:456216"/>
        <dbReference type="EC" id="2.7.11.32"/>
    </reaction>
</comment>
<accession>A0A0M0AEY5</accession>
<dbReference type="HAMAP" id="MF_00921">
    <property type="entry name" value="PDRP"/>
    <property type="match status" value="1"/>
</dbReference>
<keyword evidence="1" id="KW-0723">Serine/threonine-protein kinase</keyword>
<dbReference type="GO" id="GO:0005524">
    <property type="term" value="F:ATP binding"/>
    <property type="evidence" value="ECO:0007669"/>
    <property type="project" value="InterPro"/>
</dbReference>
<organism evidence="2 3">
    <name type="scientific">Clostridium botulinum</name>
    <dbReference type="NCBI Taxonomy" id="1491"/>
    <lineage>
        <taxon>Bacteria</taxon>
        <taxon>Bacillati</taxon>
        <taxon>Bacillota</taxon>
        <taxon>Clostridia</taxon>
        <taxon>Eubacteriales</taxon>
        <taxon>Clostridiaceae</taxon>
        <taxon>Clostridium</taxon>
    </lineage>
</organism>
<dbReference type="NCBIfam" id="NF003742">
    <property type="entry name" value="PRK05339.1"/>
    <property type="match status" value="1"/>
</dbReference>
<evidence type="ECO:0000313" key="3">
    <source>
        <dbReference type="Proteomes" id="UP000472521"/>
    </source>
</evidence>
<dbReference type="InterPro" id="IPR005177">
    <property type="entry name" value="Kinase-pyrophosphorylase"/>
</dbReference>
<dbReference type="PANTHER" id="PTHR31756">
    <property type="entry name" value="PYRUVATE, PHOSPHATE DIKINASE REGULATORY PROTEIN 1, CHLOROPLASTIC"/>
    <property type="match status" value="1"/>
</dbReference>
<comment type="function">
    <text evidence="1">Bifunctional serine/threonine kinase and phosphorylase involved in the regulation of the pyruvate, phosphate dikinase (PPDK) by catalyzing its phosphorylation/dephosphorylation.</text>
</comment>
<dbReference type="GO" id="GO:0004674">
    <property type="term" value="F:protein serine/threonine kinase activity"/>
    <property type="evidence" value="ECO:0007669"/>
    <property type="project" value="UniProtKB-UniRule"/>
</dbReference>